<evidence type="ECO:0000313" key="3">
    <source>
        <dbReference type="Proteomes" id="UP000186817"/>
    </source>
</evidence>
<evidence type="ECO:0000256" key="1">
    <source>
        <dbReference type="SAM" id="MobiDB-lite"/>
    </source>
</evidence>
<keyword evidence="3" id="KW-1185">Reference proteome</keyword>
<proteinExistence type="predicted"/>
<dbReference type="EMBL" id="LSRX01000902">
    <property type="protein sequence ID" value="OLP86719.1"/>
    <property type="molecule type" value="Genomic_DNA"/>
</dbReference>
<dbReference type="AlphaFoldDB" id="A0A1Q9CUZ5"/>
<reference evidence="2 3" key="1">
    <citation type="submission" date="2016-02" db="EMBL/GenBank/DDBJ databases">
        <title>Genome analysis of coral dinoflagellate symbionts highlights evolutionary adaptations to a symbiotic lifestyle.</title>
        <authorList>
            <person name="Aranda M."/>
            <person name="Li Y."/>
            <person name="Liew Y.J."/>
            <person name="Baumgarten S."/>
            <person name="Simakov O."/>
            <person name="Wilson M."/>
            <person name="Piel J."/>
            <person name="Ashoor H."/>
            <person name="Bougouffa S."/>
            <person name="Bajic V.B."/>
            <person name="Ryu T."/>
            <person name="Ravasi T."/>
            <person name="Bayer T."/>
            <person name="Micklem G."/>
            <person name="Kim H."/>
            <person name="Bhak J."/>
            <person name="Lajeunesse T.C."/>
            <person name="Voolstra C.R."/>
        </authorList>
    </citation>
    <scope>NUCLEOTIDE SEQUENCE [LARGE SCALE GENOMIC DNA]</scope>
    <source>
        <strain evidence="2 3">CCMP2467</strain>
    </source>
</reference>
<feature type="region of interest" description="Disordered" evidence="1">
    <location>
        <begin position="1"/>
        <end position="35"/>
    </location>
</feature>
<sequence length="402" mass="44059">MVADGSGSLATDRDERPGPRPMETGQGGSSLETQMGHTTDIIVTGPLEGGSARFATAAPPVGLFVDVSSHCWDALDFGLRGAGTAAGCRGQRQQGHCSARRRAFFDSVSKPNLRKALEHLRAPSCLVRLIDNFYDKAERVFCLQGAFSATWQQVFAGIAQGGIRHLMASSTTDQGTPITNHVNVERKLGQWYCEDMRSLFDPDNETAMNLTKDMYLPHRSACEWDTTREDLVRNFDRDPNATRVADTFSLVLRINEAAPVASSWHLTVQLYNESTSVLEIIATNDGAAQIQTWTSVWSNTLFFFVFSGAIEAPVPLSVVTQLPTEPTPEPSQLAPLARAEAPRSSNSLHVLQSPLHTEVFHQVVFMLDPLDTGAEAFVLTAPPWPRKPTARHMKCAMPYTST</sequence>
<accession>A0A1Q9CUZ5</accession>
<dbReference type="Proteomes" id="UP000186817">
    <property type="component" value="Unassembled WGS sequence"/>
</dbReference>
<name>A0A1Q9CUZ5_SYMMI</name>
<protein>
    <submittedName>
        <fullName evidence="2">Uncharacterized protein</fullName>
    </submittedName>
</protein>
<organism evidence="2 3">
    <name type="scientific">Symbiodinium microadriaticum</name>
    <name type="common">Dinoflagellate</name>
    <name type="synonym">Zooxanthella microadriatica</name>
    <dbReference type="NCBI Taxonomy" id="2951"/>
    <lineage>
        <taxon>Eukaryota</taxon>
        <taxon>Sar</taxon>
        <taxon>Alveolata</taxon>
        <taxon>Dinophyceae</taxon>
        <taxon>Suessiales</taxon>
        <taxon>Symbiodiniaceae</taxon>
        <taxon>Symbiodinium</taxon>
    </lineage>
</organism>
<gene>
    <name evidence="2" type="ORF">AK812_SmicGene32135</name>
</gene>
<comment type="caution">
    <text evidence="2">The sequence shown here is derived from an EMBL/GenBank/DDBJ whole genome shotgun (WGS) entry which is preliminary data.</text>
</comment>
<evidence type="ECO:0000313" key="2">
    <source>
        <dbReference type="EMBL" id="OLP86719.1"/>
    </source>
</evidence>